<organism evidence="2 3">
    <name type="scientific">Candidatus Magasanikbacteria bacterium RIFCSPLOWO2_12_FULL_43_12</name>
    <dbReference type="NCBI Taxonomy" id="1798692"/>
    <lineage>
        <taxon>Bacteria</taxon>
        <taxon>Candidatus Magasanikiibacteriota</taxon>
    </lineage>
</organism>
<evidence type="ECO:0000313" key="2">
    <source>
        <dbReference type="EMBL" id="OGH75751.1"/>
    </source>
</evidence>
<proteinExistence type="predicted"/>
<dbReference type="InterPro" id="IPR041633">
    <property type="entry name" value="Polbeta"/>
</dbReference>
<dbReference type="Proteomes" id="UP000178347">
    <property type="component" value="Unassembled WGS sequence"/>
</dbReference>
<dbReference type="Gene3D" id="3.30.460.10">
    <property type="entry name" value="Beta Polymerase, domain 2"/>
    <property type="match status" value="1"/>
</dbReference>
<feature type="domain" description="Polymerase beta nucleotidyltransferase" evidence="1">
    <location>
        <begin position="26"/>
        <end position="68"/>
    </location>
</feature>
<accession>A0A1F6MVW3</accession>
<dbReference type="STRING" id="1798692.A3G00_03345"/>
<dbReference type="SUPFAM" id="SSF81301">
    <property type="entry name" value="Nucleotidyltransferase"/>
    <property type="match status" value="1"/>
</dbReference>
<name>A0A1F6MVW3_9BACT</name>
<reference evidence="2 3" key="1">
    <citation type="journal article" date="2016" name="Nat. Commun.">
        <title>Thousands of microbial genomes shed light on interconnected biogeochemical processes in an aquifer system.</title>
        <authorList>
            <person name="Anantharaman K."/>
            <person name="Brown C.T."/>
            <person name="Hug L.A."/>
            <person name="Sharon I."/>
            <person name="Castelle C.J."/>
            <person name="Probst A.J."/>
            <person name="Thomas B.C."/>
            <person name="Singh A."/>
            <person name="Wilkins M.J."/>
            <person name="Karaoz U."/>
            <person name="Brodie E.L."/>
            <person name="Williams K.H."/>
            <person name="Hubbard S.S."/>
            <person name="Banfield J.F."/>
        </authorList>
    </citation>
    <scope>NUCLEOTIDE SEQUENCE [LARGE SCALE GENOMIC DNA]</scope>
</reference>
<dbReference type="AlphaFoldDB" id="A0A1F6MVW3"/>
<dbReference type="PANTHER" id="PTHR43449:SF3">
    <property type="entry name" value="POLYMERASE NUCLEOTIDYL TRANSFERASE DOMAIN-CONTAINING PROTEIN"/>
    <property type="match status" value="1"/>
</dbReference>
<evidence type="ECO:0000313" key="3">
    <source>
        <dbReference type="Proteomes" id="UP000178347"/>
    </source>
</evidence>
<protein>
    <recommendedName>
        <fullName evidence="1">Polymerase beta nucleotidyltransferase domain-containing protein</fullName>
    </recommendedName>
</protein>
<sequence>MSVNEVKKIIKNYAQVLRDSGFLFSNIYLFGSYASGKADKNSDIDVAIISKKTKDYLNAKMLLWKLAARADSRIEPTLIDENDFKTRGTQMACEARKSGIKIV</sequence>
<dbReference type="PANTHER" id="PTHR43449">
    <property type="entry name" value="NUCLEOTIDYLTRANSFERASE"/>
    <property type="match status" value="1"/>
</dbReference>
<evidence type="ECO:0000259" key="1">
    <source>
        <dbReference type="Pfam" id="PF18765"/>
    </source>
</evidence>
<dbReference type="EMBL" id="MFQN01000003">
    <property type="protein sequence ID" value="OGH75751.1"/>
    <property type="molecule type" value="Genomic_DNA"/>
</dbReference>
<dbReference type="Pfam" id="PF18765">
    <property type="entry name" value="Polbeta"/>
    <property type="match status" value="1"/>
</dbReference>
<dbReference type="CDD" id="cd05403">
    <property type="entry name" value="NT_KNTase_like"/>
    <property type="match status" value="1"/>
</dbReference>
<gene>
    <name evidence="2" type="ORF">A3G00_03345</name>
</gene>
<dbReference type="InterPro" id="IPR043519">
    <property type="entry name" value="NT_sf"/>
</dbReference>
<comment type="caution">
    <text evidence="2">The sequence shown here is derived from an EMBL/GenBank/DDBJ whole genome shotgun (WGS) entry which is preliminary data.</text>
</comment>